<organism evidence="2 3">
    <name type="scientific">Colocasia esculenta</name>
    <name type="common">Wild taro</name>
    <name type="synonym">Arum esculentum</name>
    <dbReference type="NCBI Taxonomy" id="4460"/>
    <lineage>
        <taxon>Eukaryota</taxon>
        <taxon>Viridiplantae</taxon>
        <taxon>Streptophyta</taxon>
        <taxon>Embryophyta</taxon>
        <taxon>Tracheophyta</taxon>
        <taxon>Spermatophyta</taxon>
        <taxon>Magnoliopsida</taxon>
        <taxon>Liliopsida</taxon>
        <taxon>Araceae</taxon>
        <taxon>Aroideae</taxon>
        <taxon>Colocasieae</taxon>
        <taxon>Colocasia</taxon>
    </lineage>
</organism>
<evidence type="ECO:0000313" key="3">
    <source>
        <dbReference type="Proteomes" id="UP000652761"/>
    </source>
</evidence>
<dbReference type="EMBL" id="NMUH01005278">
    <property type="protein sequence ID" value="MQM12350.1"/>
    <property type="molecule type" value="Genomic_DNA"/>
</dbReference>
<dbReference type="AlphaFoldDB" id="A0A843X6C4"/>
<keyword evidence="1" id="KW-0472">Membrane</keyword>
<proteinExistence type="predicted"/>
<feature type="transmembrane region" description="Helical" evidence="1">
    <location>
        <begin position="45"/>
        <end position="62"/>
    </location>
</feature>
<keyword evidence="3" id="KW-1185">Reference proteome</keyword>
<name>A0A843X6C4_COLES</name>
<sequence length="93" mass="10158">MLFNFLVSPTTTTAHSPTASCPPFGTLLRSSGANPVQKFPNPLGAHFRILLLLLPGVCFALPPRARRSRRPLADASGHICSTGFVRRVFRQKD</sequence>
<evidence type="ECO:0000313" key="2">
    <source>
        <dbReference type="EMBL" id="MQM12350.1"/>
    </source>
</evidence>
<keyword evidence="1" id="KW-0812">Transmembrane</keyword>
<evidence type="ECO:0000256" key="1">
    <source>
        <dbReference type="SAM" id="Phobius"/>
    </source>
</evidence>
<keyword evidence="1" id="KW-1133">Transmembrane helix</keyword>
<comment type="caution">
    <text evidence="2">The sequence shown here is derived from an EMBL/GenBank/DDBJ whole genome shotgun (WGS) entry which is preliminary data.</text>
</comment>
<dbReference type="Proteomes" id="UP000652761">
    <property type="component" value="Unassembled WGS sequence"/>
</dbReference>
<gene>
    <name evidence="2" type="ORF">Taro_045266</name>
</gene>
<protein>
    <submittedName>
        <fullName evidence="2">Uncharacterized protein</fullName>
    </submittedName>
</protein>
<reference evidence="2" key="1">
    <citation type="submission" date="2017-07" db="EMBL/GenBank/DDBJ databases">
        <title>Taro Niue Genome Assembly and Annotation.</title>
        <authorList>
            <person name="Atibalentja N."/>
            <person name="Keating K."/>
            <person name="Fields C.J."/>
        </authorList>
    </citation>
    <scope>NUCLEOTIDE SEQUENCE</scope>
    <source>
        <strain evidence="2">Niue_2</strain>
        <tissue evidence="2">Leaf</tissue>
    </source>
</reference>
<accession>A0A843X6C4</accession>